<comment type="catalytic activity">
    <reaction evidence="9 10">
        <text>heme b + 2 H(+) = protoporphyrin IX + Fe(2+)</text>
        <dbReference type="Rhea" id="RHEA:22584"/>
        <dbReference type="ChEBI" id="CHEBI:15378"/>
        <dbReference type="ChEBI" id="CHEBI:29033"/>
        <dbReference type="ChEBI" id="CHEBI:57306"/>
        <dbReference type="ChEBI" id="CHEBI:60344"/>
        <dbReference type="EC" id="4.98.1.1"/>
    </reaction>
</comment>
<evidence type="ECO:0000256" key="3">
    <source>
        <dbReference type="ARBA" id="ARBA00022723"/>
    </source>
</evidence>
<comment type="pathway">
    <text evidence="9 10">Porphyrin-containing compound metabolism; protoheme biosynthesis; protoheme from protoporphyrin-IX: step 1/1.</text>
</comment>
<evidence type="ECO:0000256" key="10">
    <source>
        <dbReference type="RuleBase" id="RU000607"/>
    </source>
</evidence>
<evidence type="ECO:0000256" key="7">
    <source>
        <dbReference type="ARBA" id="ARBA00023244"/>
    </source>
</evidence>
<dbReference type="AlphaFoldDB" id="A0A225DC41"/>
<dbReference type="PROSITE" id="PS00534">
    <property type="entry name" value="FERROCHELATASE"/>
    <property type="match status" value="1"/>
</dbReference>
<dbReference type="GO" id="GO:0004325">
    <property type="term" value="F:ferrochelatase activity"/>
    <property type="evidence" value="ECO:0007669"/>
    <property type="project" value="UniProtKB-UniRule"/>
</dbReference>
<dbReference type="UniPathway" id="UPA00252">
    <property type="reaction ID" value="UER00325"/>
</dbReference>
<keyword evidence="7 9" id="KW-0627">Porphyrin biosynthesis</keyword>
<protein>
    <recommendedName>
        <fullName evidence="9 10">Ferrochelatase</fullName>
        <ecNumber evidence="9 10">4.98.1.1</ecNumber>
    </recommendedName>
    <alternativeName>
        <fullName evidence="9">Heme synthase</fullName>
    </alternativeName>
    <alternativeName>
        <fullName evidence="9">Protoheme ferro-lyase</fullName>
    </alternativeName>
</protein>
<dbReference type="InterPro" id="IPR033659">
    <property type="entry name" value="Ferrochelatase_N"/>
</dbReference>
<keyword evidence="3 9" id="KW-0479">Metal-binding</keyword>
<keyword evidence="5 9" id="KW-0350">Heme biosynthesis</keyword>
<evidence type="ECO:0000256" key="5">
    <source>
        <dbReference type="ARBA" id="ARBA00023133"/>
    </source>
</evidence>
<dbReference type="RefSeq" id="WP_088257041.1">
    <property type="nucleotide sequence ID" value="NZ_NIDE01000011.1"/>
</dbReference>
<gene>
    <name evidence="9" type="primary">hemH</name>
    <name evidence="11" type="ORF">FRUB_06134</name>
</gene>
<dbReference type="NCBIfam" id="TIGR00109">
    <property type="entry name" value="hemH"/>
    <property type="match status" value="1"/>
</dbReference>
<dbReference type="Gene3D" id="3.40.50.1400">
    <property type="match status" value="2"/>
</dbReference>
<evidence type="ECO:0000256" key="9">
    <source>
        <dbReference type="HAMAP-Rule" id="MF_00323"/>
    </source>
</evidence>
<evidence type="ECO:0000256" key="2">
    <source>
        <dbReference type="ARBA" id="ARBA00022490"/>
    </source>
</evidence>
<feature type="binding site" evidence="9">
    <location>
        <position position="192"/>
    </location>
    <ligand>
        <name>Fe(2+)</name>
        <dbReference type="ChEBI" id="CHEBI:29033"/>
    </ligand>
</feature>
<proteinExistence type="inferred from homology"/>
<dbReference type="FunFam" id="3.40.50.1400:FF:000002">
    <property type="entry name" value="Ferrochelatase"/>
    <property type="match status" value="1"/>
</dbReference>
<dbReference type="Pfam" id="PF00762">
    <property type="entry name" value="Ferrochelatase"/>
    <property type="match status" value="1"/>
</dbReference>
<keyword evidence="2 9" id="KW-0963">Cytoplasm</keyword>
<evidence type="ECO:0000256" key="6">
    <source>
        <dbReference type="ARBA" id="ARBA00023239"/>
    </source>
</evidence>
<dbReference type="GO" id="GO:0006783">
    <property type="term" value="P:heme biosynthetic process"/>
    <property type="evidence" value="ECO:0007669"/>
    <property type="project" value="UniProtKB-UniRule"/>
</dbReference>
<dbReference type="PANTHER" id="PTHR11108:SF1">
    <property type="entry name" value="FERROCHELATASE, MITOCHONDRIAL"/>
    <property type="match status" value="1"/>
</dbReference>
<keyword evidence="12" id="KW-1185">Reference proteome</keyword>
<comment type="caution">
    <text evidence="11">The sequence shown here is derived from an EMBL/GenBank/DDBJ whole genome shotgun (WGS) entry which is preliminary data.</text>
</comment>
<evidence type="ECO:0000256" key="8">
    <source>
        <dbReference type="ARBA" id="ARBA00024536"/>
    </source>
</evidence>
<name>A0A225DC41_9BACT</name>
<reference evidence="12" key="1">
    <citation type="submission" date="2017-06" db="EMBL/GenBank/DDBJ databases">
        <title>Genome analysis of Fimbriiglobus ruber SP5, the first member of the order Planctomycetales with confirmed chitinolytic capability.</title>
        <authorList>
            <person name="Ravin N.V."/>
            <person name="Rakitin A.L."/>
            <person name="Ivanova A.A."/>
            <person name="Beletsky A.V."/>
            <person name="Kulichevskaya I.S."/>
            <person name="Mardanov A.V."/>
            <person name="Dedysh S.N."/>
        </authorList>
    </citation>
    <scope>NUCLEOTIDE SEQUENCE [LARGE SCALE GENOMIC DNA]</scope>
    <source>
        <strain evidence="12">SP5</strain>
    </source>
</reference>
<organism evidence="11 12">
    <name type="scientific">Fimbriiglobus ruber</name>
    <dbReference type="NCBI Taxonomy" id="1908690"/>
    <lineage>
        <taxon>Bacteria</taxon>
        <taxon>Pseudomonadati</taxon>
        <taxon>Planctomycetota</taxon>
        <taxon>Planctomycetia</taxon>
        <taxon>Gemmatales</taxon>
        <taxon>Gemmataceae</taxon>
        <taxon>Fimbriiglobus</taxon>
    </lineage>
</organism>
<dbReference type="OrthoDB" id="9809741at2"/>
<keyword evidence="4 9" id="KW-0408">Iron</keyword>
<keyword evidence="6 9" id="KW-0456">Lyase</keyword>
<dbReference type="Proteomes" id="UP000214646">
    <property type="component" value="Unassembled WGS sequence"/>
</dbReference>
<sequence>MTGILLVQLGTPDAPTKAALKPYLRQFLSDPRVIEVPKLIWWPILHGIILRTRPAASAEKYARIWDAKTGSPLMHYTKRQTELLQAHFPDTPVRFGMMIGNPSVEKVVTEMIAAGFDRLIVLPMFPQYSATTFASATDALFKTLLKVRRVPAVRIVPPYYVHPAYLNAVAAVIQDDLAKLAWQPDHLVVSFHGIPQSYSKRGDPYATQVVRTTRALLPRLGLPRDKWTQTYQSRFGKEPWLKPYTDDVLTALAKRGVKRVAVTLPGFTADCLETIDEIGRESREVFEHAGGEHLHNIPCLNDHPKWIEAMAAIVRDEGHGWVK</sequence>
<dbReference type="CDD" id="cd00419">
    <property type="entry name" value="Ferrochelatase_C"/>
    <property type="match status" value="1"/>
</dbReference>
<dbReference type="InterPro" id="IPR001015">
    <property type="entry name" value="Ferrochelatase"/>
</dbReference>
<evidence type="ECO:0000313" key="11">
    <source>
        <dbReference type="EMBL" id="OWK39052.1"/>
    </source>
</evidence>
<dbReference type="SUPFAM" id="SSF53800">
    <property type="entry name" value="Chelatase"/>
    <property type="match status" value="1"/>
</dbReference>
<dbReference type="PANTHER" id="PTHR11108">
    <property type="entry name" value="FERROCHELATASE"/>
    <property type="match status" value="1"/>
</dbReference>
<dbReference type="EC" id="4.98.1.1" evidence="9 10"/>
<dbReference type="CDD" id="cd03411">
    <property type="entry name" value="Ferrochelatase_N"/>
    <property type="match status" value="1"/>
</dbReference>
<accession>A0A225DC41</accession>
<evidence type="ECO:0000313" key="12">
    <source>
        <dbReference type="Proteomes" id="UP000214646"/>
    </source>
</evidence>
<dbReference type="HAMAP" id="MF_00323">
    <property type="entry name" value="Ferrochelatase"/>
    <property type="match status" value="1"/>
</dbReference>
<dbReference type="EMBL" id="NIDE01000011">
    <property type="protein sequence ID" value="OWK39052.1"/>
    <property type="molecule type" value="Genomic_DNA"/>
</dbReference>
<feature type="binding site" evidence="9">
    <location>
        <position position="273"/>
    </location>
    <ligand>
        <name>Fe(2+)</name>
        <dbReference type="ChEBI" id="CHEBI:29033"/>
    </ligand>
</feature>
<evidence type="ECO:0000256" key="1">
    <source>
        <dbReference type="ARBA" id="ARBA00007718"/>
    </source>
</evidence>
<dbReference type="InterPro" id="IPR019772">
    <property type="entry name" value="Ferrochelatase_AS"/>
</dbReference>
<comment type="catalytic activity">
    <reaction evidence="8">
        <text>Fe-coproporphyrin III + 2 H(+) = coproporphyrin III + Fe(2+)</text>
        <dbReference type="Rhea" id="RHEA:49572"/>
        <dbReference type="ChEBI" id="CHEBI:15378"/>
        <dbReference type="ChEBI" id="CHEBI:29033"/>
        <dbReference type="ChEBI" id="CHEBI:68438"/>
        <dbReference type="ChEBI" id="CHEBI:131725"/>
        <dbReference type="EC" id="4.99.1.9"/>
    </reaction>
    <physiologicalReaction direction="right-to-left" evidence="8">
        <dbReference type="Rhea" id="RHEA:49574"/>
    </physiologicalReaction>
</comment>
<dbReference type="InterPro" id="IPR033644">
    <property type="entry name" value="Ferrochelatase_C"/>
</dbReference>
<dbReference type="GO" id="GO:0005737">
    <property type="term" value="C:cytoplasm"/>
    <property type="evidence" value="ECO:0007669"/>
    <property type="project" value="UniProtKB-SubCell"/>
</dbReference>
<evidence type="ECO:0000256" key="4">
    <source>
        <dbReference type="ARBA" id="ARBA00023004"/>
    </source>
</evidence>
<comment type="function">
    <text evidence="9 10">Catalyzes the ferrous insertion into protoporphyrin IX.</text>
</comment>
<comment type="subcellular location">
    <subcellularLocation>
        <location evidence="9 10">Cytoplasm</location>
    </subcellularLocation>
</comment>
<comment type="similarity">
    <text evidence="1 9 10">Belongs to the ferrochelatase family.</text>
</comment>
<dbReference type="GO" id="GO:0046872">
    <property type="term" value="F:metal ion binding"/>
    <property type="evidence" value="ECO:0007669"/>
    <property type="project" value="UniProtKB-KW"/>
</dbReference>